<keyword evidence="1" id="KW-0819">tRNA processing</keyword>
<dbReference type="InterPro" id="IPR007175">
    <property type="entry name" value="Rpr2/Snm1/Rpp21"/>
</dbReference>
<feature type="region of interest" description="Disordered" evidence="5">
    <location>
        <begin position="41"/>
        <end position="84"/>
    </location>
</feature>
<keyword evidence="3" id="KW-0862">Zinc</keyword>
<sequence>MAKKQKDDVPNPNNVTNREILQRMNFLYQAGALLNHIEAGSSKLPTESPEPPAASNHPTAKLSRKAKKQDRSRKRHPNSCEDLSRNYIQSMKAIGLKTTVRLDPTVKRTLCKKCNIVLIPGSTASIRVNTSQAHGNAVVYTCLSCKNWRRIPAPPVLSPQDAEALVASSAPTQAAGEDAMAIDSGSKATVTPESIVNVPRKKRRRSRLAPLFERKVGHVIFRGNERLFE</sequence>
<evidence type="ECO:0000313" key="7">
    <source>
        <dbReference type="Proteomes" id="UP001497453"/>
    </source>
</evidence>
<dbReference type="Gene3D" id="6.20.50.20">
    <property type="match status" value="1"/>
</dbReference>
<evidence type="ECO:0000256" key="5">
    <source>
        <dbReference type="SAM" id="MobiDB-lite"/>
    </source>
</evidence>
<evidence type="ECO:0000256" key="2">
    <source>
        <dbReference type="ARBA" id="ARBA00022723"/>
    </source>
</evidence>
<evidence type="ECO:0008006" key="8">
    <source>
        <dbReference type="Google" id="ProtNLM"/>
    </source>
</evidence>
<evidence type="ECO:0000256" key="3">
    <source>
        <dbReference type="ARBA" id="ARBA00022833"/>
    </source>
</evidence>
<dbReference type="Pfam" id="PF04032">
    <property type="entry name" value="Rpr2"/>
    <property type="match status" value="1"/>
</dbReference>
<dbReference type="PANTHER" id="PTHR14742">
    <property type="entry name" value="RIBONUCLEASE P SUBUNIT P21"/>
    <property type="match status" value="1"/>
</dbReference>
<protein>
    <recommendedName>
        <fullName evidence="8">Rpr2-domain-containing protein</fullName>
    </recommendedName>
</protein>
<gene>
    <name evidence="6" type="ORF">GFSPODELE1_LOCUS5851</name>
</gene>
<evidence type="ECO:0000256" key="1">
    <source>
        <dbReference type="ARBA" id="ARBA00022694"/>
    </source>
</evidence>
<dbReference type="EMBL" id="OZ037947">
    <property type="protein sequence ID" value="CAL1706383.1"/>
    <property type="molecule type" value="Genomic_DNA"/>
</dbReference>
<reference evidence="7" key="1">
    <citation type="submission" date="2024-04" db="EMBL/GenBank/DDBJ databases">
        <authorList>
            <person name="Shaw F."/>
            <person name="Minotto A."/>
        </authorList>
    </citation>
    <scope>NUCLEOTIDE SEQUENCE [LARGE SCALE GENOMIC DNA]</scope>
</reference>
<proteinExistence type="inferred from homology"/>
<organism evidence="6 7">
    <name type="scientific">Somion occarium</name>
    <dbReference type="NCBI Taxonomy" id="3059160"/>
    <lineage>
        <taxon>Eukaryota</taxon>
        <taxon>Fungi</taxon>
        <taxon>Dikarya</taxon>
        <taxon>Basidiomycota</taxon>
        <taxon>Agaricomycotina</taxon>
        <taxon>Agaricomycetes</taxon>
        <taxon>Polyporales</taxon>
        <taxon>Cerrenaceae</taxon>
        <taxon>Somion</taxon>
    </lineage>
</organism>
<keyword evidence="7" id="KW-1185">Reference proteome</keyword>
<dbReference type="PANTHER" id="PTHR14742:SF0">
    <property type="entry name" value="RIBONUCLEASE P PROTEIN SUBUNIT P21"/>
    <property type="match status" value="1"/>
</dbReference>
<name>A0ABP1DEY4_9APHY</name>
<dbReference type="Proteomes" id="UP001497453">
    <property type="component" value="Chromosome 4"/>
</dbReference>
<keyword evidence="2" id="KW-0479">Metal-binding</keyword>
<evidence type="ECO:0000256" key="4">
    <source>
        <dbReference type="ARBA" id="ARBA00038402"/>
    </source>
</evidence>
<comment type="similarity">
    <text evidence="4">Belongs to the eukaryotic/archaeal RNase P protein component 4 family.</text>
</comment>
<feature type="compositionally biased region" description="Basic residues" evidence="5">
    <location>
        <begin position="62"/>
        <end position="77"/>
    </location>
</feature>
<evidence type="ECO:0000313" key="6">
    <source>
        <dbReference type="EMBL" id="CAL1706383.1"/>
    </source>
</evidence>
<accession>A0ABP1DEY4</accession>